<keyword evidence="8" id="KW-1185">Reference proteome</keyword>
<feature type="transmembrane region" description="Helical" evidence="6">
    <location>
        <begin position="65"/>
        <end position="86"/>
    </location>
</feature>
<sequence>MFFKRDKIDTAFLQKTLFLLMVIALSLLAVKLISLWLLVFGAIVVATVLRATAEPFIKYLKFKESWAVLLGLVILILLIVAAGFFFGREIVLQTNTLSEQLPVAWERIQTQLRASDIGAMILDQVNQLGQKASGVLSLVPKIAGEIASSIANLVVVIVAGIFIAMQPLSYRDGIVRLFPKSQKERVREGLNLSGKALRLWLLGQLFSMVLVGSLTALGLTLAGVPSAGALGLMSGLAQFVPIVGPVVSAGPGLLLAASESSTTFIAALVIYIGVSQLESNVITPMVQKHVASIPTVITLFAVLGFGALLGPLGVLFATPLTVVLHTLVMKFYIGEVLGDHGAEAQVAGEVGKG</sequence>
<feature type="transmembrane region" description="Helical" evidence="6">
    <location>
        <begin position="12"/>
        <end position="29"/>
    </location>
</feature>
<evidence type="ECO:0000256" key="5">
    <source>
        <dbReference type="ARBA" id="ARBA00023136"/>
    </source>
</evidence>
<evidence type="ECO:0000256" key="4">
    <source>
        <dbReference type="ARBA" id="ARBA00022989"/>
    </source>
</evidence>
<accession>A0ABT5HR39</accession>
<dbReference type="Pfam" id="PF01594">
    <property type="entry name" value="AI-2E_transport"/>
    <property type="match status" value="1"/>
</dbReference>
<comment type="caution">
    <text evidence="7">The sequence shown here is derived from an EMBL/GenBank/DDBJ whole genome shotgun (WGS) entry which is preliminary data.</text>
</comment>
<gene>
    <name evidence="7" type="ORF">PQU92_04130</name>
</gene>
<proteinExistence type="inferred from homology"/>
<comment type="subcellular location">
    <subcellularLocation>
        <location evidence="1">Membrane</location>
        <topology evidence="1">Multi-pass membrane protein</topology>
    </subcellularLocation>
</comment>
<feature type="transmembrane region" description="Helical" evidence="6">
    <location>
        <begin position="227"/>
        <end position="246"/>
    </location>
</feature>
<keyword evidence="4 6" id="KW-1133">Transmembrane helix</keyword>
<dbReference type="PANTHER" id="PTHR21716:SF62">
    <property type="entry name" value="TRANSPORT PROTEIN YDBI-RELATED"/>
    <property type="match status" value="1"/>
</dbReference>
<dbReference type="Proteomes" id="UP001214854">
    <property type="component" value="Unassembled WGS sequence"/>
</dbReference>
<keyword evidence="3 6" id="KW-0812">Transmembrane</keyword>
<dbReference type="RefSeq" id="WP_272746937.1">
    <property type="nucleotide sequence ID" value="NZ_JAQQKX010000002.1"/>
</dbReference>
<dbReference type="EMBL" id="JAQQKX010000002">
    <property type="protein sequence ID" value="MDC7682449.1"/>
    <property type="molecule type" value="Genomic_DNA"/>
</dbReference>
<name>A0ABT5HR39_9CAUL</name>
<keyword evidence="5 6" id="KW-0472">Membrane</keyword>
<dbReference type="InterPro" id="IPR002549">
    <property type="entry name" value="AI-2E-like"/>
</dbReference>
<feature type="transmembrane region" description="Helical" evidence="6">
    <location>
        <begin position="293"/>
        <end position="324"/>
    </location>
</feature>
<feature type="transmembrane region" description="Helical" evidence="6">
    <location>
        <begin position="199"/>
        <end position="221"/>
    </location>
</feature>
<evidence type="ECO:0000256" key="3">
    <source>
        <dbReference type="ARBA" id="ARBA00022692"/>
    </source>
</evidence>
<evidence type="ECO:0000256" key="1">
    <source>
        <dbReference type="ARBA" id="ARBA00004141"/>
    </source>
</evidence>
<dbReference type="PANTHER" id="PTHR21716">
    <property type="entry name" value="TRANSMEMBRANE PROTEIN"/>
    <property type="match status" value="1"/>
</dbReference>
<evidence type="ECO:0000313" key="7">
    <source>
        <dbReference type="EMBL" id="MDC7682449.1"/>
    </source>
</evidence>
<evidence type="ECO:0000256" key="2">
    <source>
        <dbReference type="ARBA" id="ARBA00009773"/>
    </source>
</evidence>
<feature type="transmembrane region" description="Helical" evidence="6">
    <location>
        <begin position="253"/>
        <end position="273"/>
    </location>
</feature>
<protein>
    <submittedName>
        <fullName evidence="7">AI-2E family transporter</fullName>
    </submittedName>
</protein>
<reference evidence="7 8" key="1">
    <citation type="submission" date="2023-01" db="EMBL/GenBank/DDBJ databases">
        <title>Novel species of the genus Asticcacaulis isolated from rivers.</title>
        <authorList>
            <person name="Lu H."/>
        </authorList>
    </citation>
    <scope>NUCLEOTIDE SEQUENCE [LARGE SCALE GENOMIC DNA]</scope>
    <source>
        <strain evidence="7 8">BYS171W</strain>
    </source>
</reference>
<feature type="transmembrane region" description="Helical" evidence="6">
    <location>
        <begin position="146"/>
        <end position="165"/>
    </location>
</feature>
<evidence type="ECO:0000256" key="6">
    <source>
        <dbReference type="SAM" id="Phobius"/>
    </source>
</evidence>
<evidence type="ECO:0000313" key="8">
    <source>
        <dbReference type="Proteomes" id="UP001214854"/>
    </source>
</evidence>
<organism evidence="7 8">
    <name type="scientific">Asticcacaulis aquaticus</name>
    <dbReference type="NCBI Taxonomy" id="2984212"/>
    <lineage>
        <taxon>Bacteria</taxon>
        <taxon>Pseudomonadati</taxon>
        <taxon>Pseudomonadota</taxon>
        <taxon>Alphaproteobacteria</taxon>
        <taxon>Caulobacterales</taxon>
        <taxon>Caulobacteraceae</taxon>
        <taxon>Asticcacaulis</taxon>
    </lineage>
</organism>
<comment type="similarity">
    <text evidence="2">Belongs to the autoinducer-2 exporter (AI-2E) (TC 2.A.86) family.</text>
</comment>